<organism evidence="2">
    <name type="scientific">Herbaspirillum huttiense subsp. nephrolepidis</name>
    <dbReference type="NCBI Taxonomy" id="3075126"/>
    <lineage>
        <taxon>Bacteria</taxon>
        <taxon>Pseudomonadati</taxon>
        <taxon>Pseudomonadota</taxon>
        <taxon>Betaproteobacteria</taxon>
        <taxon>Burkholderiales</taxon>
        <taxon>Oxalobacteraceae</taxon>
        <taxon>Herbaspirillum</taxon>
    </lineage>
</organism>
<gene>
    <name evidence="2" type="ORF">RJN63_19360</name>
</gene>
<accession>A0AAE4GC84</accession>
<comment type="caution">
    <text evidence="2">The sequence shown here is derived from an EMBL/GenBank/DDBJ whole genome shotgun (WGS) entry which is preliminary data.</text>
</comment>
<proteinExistence type="predicted"/>
<name>A0AAE4GC84_9BURK</name>
<dbReference type="InterPro" id="IPR036532">
    <property type="entry name" value="AvrPto_sf"/>
</dbReference>
<evidence type="ECO:0000313" key="2">
    <source>
        <dbReference type="EMBL" id="MDT0339001.1"/>
    </source>
</evidence>
<feature type="region of interest" description="Disordered" evidence="1">
    <location>
        <begin position="1"/>
        <end position="20"/>
    </location>
</feature>
<evidence type="ECO:0000256" key="1">
    <source>
        <dbReference type="SAM" id="MobiDB-lite"/>
    </source>
</evidence>
<feature type="compositionally biased region" description="Polar residues" evidence="1">
    <location>
        <begin position="1"/>
        <end position="16"/>
    </location>
</feature>
<dbReference type="Gene3D" id="1.20.1270.140">
    <property type="entry name" value="AvrPto"/>
    <property type="match status" value="1"/>
</dbReference>
<dbReference type="RefSeq" id="WP_310838599.1">
    <property type="nucleotide sequence ID" value="NZ_JAVLSM010000017.1"/>
</dbReference>
<reference evidence="2" key="1">
    <citation type="submission" date="2023-02" db="EMBL/GenBank/DDBJ databases">
        <title>Description of Herbaspirillum huttiense subsp. nephrolepsisexaltata and Herbaspirillum huttiense subsp. lycopersicon.</title>
        <authorList>
            <person name="Poudel M."/>
            <person name="Sharma A."/>
            <person name="Goss E."/>
            <person name="Tapia J.H."/>
            <person name="Harmon C.M."/>
            <person name="Jones J.B."/>
        </authorList>
    </citation>
    <scope>NUCLEOTIDE SEQUENCE</scope>
    <source>
        <strain evidence="2">NC40101</strain>
    </source>
</reference>
<sequence>MSTSVDATNAGNTSGLSDADRLGGALERFQGVIGLTPEQQAFMETGAAPRVSASFGRLHRATNILLAQVRSHHHFLVNGGIHPGTNPGQLAAEMEGQTREWERMRDEVAEAMNNPQRPSVIVINPSETLDPRNISRRIGNQTF</sequence>
<dbReference type="AlphaFoldDB" id="A0AAE4GC84"/>
<dbReference type="EMBL" id="JAVRAA010000011">
    <property type="protein sequence ID" value="MDT0339001.1"/>
    <property type="molecule type" value="Genomic_DNA"/>
</dbReference>
<protein>
    <submittedName>
        <fullName evidence="2">Uncharacterized protein</fullName>
    </submittedName>
</protein>